<dbReference type="AlphaFoldDB" id="A0A0G3EL02"/>
<dbReference type="InterPro" id="IPR036069">
    <property type="entry name" value="DUF34/NIF3_sf"/>
</dbReference>
<sequence>MELQSFIETMERLAPPELAEPWDHTGLLLRPLSPRDVSTVLLTIDLTREVAEEAVAKEAQAVVSYHPVLFGGTHRLDARDPQLAAVMTLVKHEVALYSPHTALDAVRGGTNDWLAGGIGKGAAEVLRPSAADPDHGMGRRIELESGTRPGDLAARLRDFLGIDAVHIASPSANPLCRTAAICVGAGADVLLDADADVLITGEMKHHDLLAATGRGKAVLLCGHTETERGYLKVLARKLRRAFGPLVRVLRSRRDRPPGRWEGKGL</sequence>
<dbReference type="KEGG" id="vbl:L21SP4_02218"/>
<evidence type="ECO:0000256" key="2">
    <source>
        <dbReference type="ARBA" id="ARBA00011643"/>
    </source>
</evidence>
<comment type="similarity">
    <text evidence="1">Belongs to the GTP cyclohydrolase I type 2/NIF3 family.</text>
</comment>
<dbReference type="STRING" id="1307763.L21SP4_02218"/>
<evidence type="ECO:0000313" key="6">
    <source>
        <dbReference type="Proteomes" id="UP000035268"/>
    </source>
</evidence>
<keyword evidence="6" id="KW-1185">Reference proteome</keyword>
<evidence type="ECO:0000256" key="4">
    <source>
        <dbReference type="PIRSR" id="PIRSR602678-1"/>
    </source>
</evidence>
<dbReference type="NCBIfam" id="TIGR00486">
    <property type="entry name" value="YbgI_SA1388"/>
    <property type="match status" value="1"/>
</dbReference>
<dbReference type="GO" id="GO:0046872">
    <property type="term" value="F:metal ion binding"/>
    <property type="evidence" value="ECO:0007669"/>
    <property type="project" value="UniProtKB-KW"/>
</dbReference>
<dbReference type="Pfam" id="PF01784">
    <property type="entry name" value="DUF34_NIF3"/>
    <property type="match status" value="1"/>
</dbReference>
<evidence type="ECO:0000256" key="3">
    <source>
        <dbReference type="ARBA" id="ARBA00022112"/>
    </source>
</evidence>
<reference evidence="5 6" key="2">
    <citation type="journal article" date="2016" name="ISME J.">
        <title>Characterization of the first cultured representative of Verrucomicrobia subdivision 5 indicates the proposal of a novel phylum.</title>
        <authorList>
            <person name="Spring S."/>
            <person name="Bunk B."/>
            <person name="Sproer C."/>
            <person name="Schumann P."/>
            <person name="Rohde M."/>
            <person name="Tindall B.J."/>
            <person name="Klenk H.P."/>
        </authorList>
    </citation>
    <scope>NUCLEOTIDE SEQUENCE [LARGE SCALE GENOMIC DNA]</scope>
    <source>
        <strain evidence="5 6">L21-Fru-AB</strain>
    </source>
</reference>
<dbReference type="PANTHER" id="PTHR13799:SF13">
    <property type="entry name" value="NIF3-LIKE PROTEIN 1"/>
    <property type="match status" value="1"/>
</dbReference>
<dbReference type="EMBL" id="CP010904">
    <property type="protein sequence ID" value="AKJ65445.1"/>
    <property type="molecule type" value="Genomic_DNA"/>
</dbReference>
<protein>
    <recommendedName>
        <fullName evidence="3">GTP cyclohydrolase 1 type 2 homolog</fullName>
    </recommendedName>
</protein>
<dbReference type="FunFam" id="3.40.1390.30:FF:000001">
    <property type="entry name" value="GTP cyclohydrolase 1 type 2"/>
    <property type="match status" value="1"/>
</dbReference>
<comment type="subunit">
    <text evidence="2">Homohexamer.</text>
</comment>
<dbReference type="GO" id="GO:0005737">
    <property type="term" value="C:cytoplasm"/>
    <property type="evidence" value="ECO:0007669"/>
    <property type="project" value="TreeGrafter"/>
</dbReference>
<feature type="binding site" evidence="4">
    <location>
        <position position="104"/>
    </location>
    <ligand>
        <name>a divalent metal cation</name>
        <dbReference type="ChEBI" id="CHEBI:60240"/>
        <label>1</label>
    </ligand>
</feature>
<proteinExistence type="inferred from homology"/>
<organism evidence="5 6">
    <name type="scientific">Kiritimatiella glycovorans</name>
    <dbReference type="NCBI Taxonomy" id="1307763"/>
    <lineage>
        <taxon>Bacteria</taxon>
        <taxon>Pseudomonadati</taxon>
        <taxon>Kiritimatiellota</taxon>
        <taxon>Kiritimatiellia</taxon>
        <taxon>Kiritimatiellales</taxon>
        <taxon>Kiritimatiellaceae</taxon>
        <taxon>Kiritimatiella</taxon>
    </lineage>
</organism>
<dbReference type="RefSeq" id="WP_052882671.1">
    <property type="nucleotide sequence ID" value="NZ_CP010904.1"/>
</dbReference>
<keyword evidence="4" id="KW-0479">Metal-binding</keyword>
<dbReference type="OrthoDB" id="9792792at2"/>
<dbReference type="Proteomes" id="UP000035268">
    <property type="component" value="Chromosome"/>
</dbReference>
<feature type="binding site" evidence="4">
    <location>
        <position position="227"/>
    </location>
    <ligand>
        <name>a divalent metal cation</name>
        <dbReference type="ChEBI" id="CHEBI:60240"/>
        <label>1</label>
    </ligand>
</feature>
<gene>
    <name evidence="5" type="ORF">L21SP4_02218</name>
</gene>
<name>A0A0G3EL02_9BACT</name>
<dbReference type="PANTHER" id="PTHR13799">
    <property type="entry name" value="NGG1 INTERACTING FACTOR 3"/>
    <property type="match status" value="1"/>
</dbReference>
<feature type="binding site" evidence="4">
    <location>
        <position position="66"/>
    </location>
    <ligand>
        <name>a divalent metal cation</name>
        <dbReference type="ChEBI" id="CHEBI:60240"/>
        <label>1</label>
    </ligand>
</feature>
<accession>A0A0G3EL02</accession>
<evidence type="ECO:0000313" key="5">
    <source>
        <dbReference type="EMBL" id="AKJ65445.1"/>
    </source>
</evidence>
<dbReference type="Gene3D" id="3.40.1390.30">
    <property type="entry name" value="NIF3 (NGG1p interacting factor 3)-like"/>
    <property type="match status" value="2"/>
</dbReference>
<feature type="binding site" evidence="4">
    <location>
        <position position="223"/>
    </location>
    <ligand>
        <name>a divalent metal cation</name>
        <dbReference type="ChEBI" id="CHEBI:60240"/>
        <label>1</label>
    </ligand>
</feature>
<reference evidence="6" key="1">
    <citation type="submission" date="2015-02" db="EMBL/GenBank/DDBJ databases">
        <title>Description and complete genome sequence of the first cultured representative of the subdivision 5 of the Verrucomicrobia phylum.</title>
        <authorList>
            <person name="Spring S."/>
            <person name="Bunk B."/>
            <person name="Sproer C."/>
            <person name="Klenk H.-P."/>
        </authorList>
    </citation>
    <scope>NUCLEOTIDE SEQUENCE [LARGE SCALE GENOMIC DNA]</scope>
    <source>
        <strain evidence="6">L21-Fru-AB</strain>
    </source>
</reference>
<dbReference type="InterPro" id="IPR002678">
    <property type="entry name" value="DUF34/NIF3"/>
</dbReference>
<dbReference type="SUPFAM" id="SSF102705">
    <property type="entry name" value="NIF3 (NGG1p interacting factor 3)-like"/>
    <property type="match status" value="1"/>
</dbReference>
<evidence type="ECO:0000256" key="1">
    <source>
        <dbReference type="ARBA" id="ARBA00006964"/>
    </source>
</evidence>